<dbReference type="Gene3D" id="3.30.70.1230">
    <property type="entry name" value="Nucleotide cyclase"/>
    <property type="match status" value="1"/>
</dbReference>
<evidence type="ECO:0000313" key="1">
    <source>
        <dbReference type="EMBL" id="MBU8825711.1"/>
    </source>
</evidence>
<dbReference type="InterPro" id="IPR029787">
    <property type="entry name" value="Nucleotide_cyclase"/>
</dbReference>
<gene>
    <name evidence="1" type="ORF">KL859_22915</name>
</gene>
<name>A0ABS6HST4_MYCGD</name>
<protein>
    <submittedName>
        <fullName evidence="1">Adenylate/guanylate cyclase domain-containing protein</fullName>
    </submittedName>
</protein>
<comment type="caution">
    <text evidence="1">The sequence shown here is derived from an EMBL/GenBank/DDBJ whole genome shotgun (WGS) entry which is preliminary data.</text>
</comment>
<dbReference type="EMBL" id="JAHBOM010000019">
    <property type="protein sequence ID" value="MBU8825711.1"/>
    <property type="molecule type" value="Genomic_DNA"/>
</dbReference>
<sequence length="178" mass="19249">MTEKLSTGTETLLMARVDEGDRLWQTQLEQTIASIPWLRATMAHLTALNDGALQHDASDSFVVTFDRASDAVACALDLQLAPLEPFVLCIGIDTVEHTDPADEDGAARLRDLAQGGQTLVSATTVALAANRLPAYATLQPLRAGLRNEPLFELDHPGLRRHTVLPHEPNPVGAQPRSN</sequence>
<organism evidence="1 2">
    <name type="scientific">Mycolicibacterium goodii</name>
    <name type="common">Mycobacterium goodii</name>
    <dbReference type="NCBI Taxonomy" id="134601"/>
    <lineage>
        <taxon>Bacteria</taxon>
        <taxon>Bacillati</taxon>
        <taxon>Actinomycetota</taxon>
        <taxon>Actinomycetes</taxon>
        <taxon>Mycobacteriales</taxon>
        <taxon>Mycobacteriaceae</taxon>
        <taxon>Mycolicibacterium</taxon>
    </lineage>
</organism>
<accession>A0ABS6HST4</accession>
<dbReference type="SUPFAM" id="SSF55073">
    <property type="entry name" value="Nucleotide cyclase"/>
    <property type="match status" value="1"/>
</dbReference>
<proteinExistence type="predicted"/>
<reference evidence="1 2" key="1">
    <citation type="submission" date="2021-05" db="EMBL/GenBank/DDBJ databases">
        <title>Draft Genome Sequences of Clinical Respiratory Isolates of Mycobacterium goodii Recovered in Ireland.</title>
        <authorList>
            <person name="Flanagan P.R."/>
            <person name="Mok S."/>
            <person name="Roycroft E."/>
            <person name="Rogers T.R."/>
            <person name="Fitzgibbon M."/>
        </authorList>
    </citation>
    <scope>NUCLEOTIDE SEQUENCE [LARGE SCALE GENOMIC DNA]</scope>
    <source>
        <strain evidence="1 2">14IE55</strain>
    </source>
</reference>
<keyword evidence="2" id="KW-1185">Reference proteome</keyword>
<dbReference type="Proteomes" id="UP000696413">
    <property type="component" value="Unassembled WGS sequence"/>
</dbReference>
<evidence type="ECO:0000313" key="2">
    <source>
        <dbReference type="Proteomes" id="UP000696413"/>
    </source>
</evidence>